<comment type="function">
    <text evidence="7">NDH-1 shuttles electrons from NADH, via FMN and iron-sulfur (Fe-S) centers, to quinones in the respiratory chain. The immediate electron acceptor for the enzyme in this species is believed to be ubiquinone. Couples the redox reaction to proton translocation (for every two electrons transferred, four hydrogen ions are translocated across the cytoplasmic membrane), and thus conserves the redox energy in a proton gradient.</text>
</comment>
<feature type="transmembrane region" description="Helical" evidence="7">
    <location>
        <begin position="60"/>
        <end position="84"/>
    </location>
</feature>
<reference evidence="8 10" key="2">
    <citation type="journal article" date="2016" name="Genome Announc.">
        <title>Genome Sequence of Nitrosomonas communis Strain Nm2, a Mesophilic Ammonia-Oxidizing Bacterium Isolated from Mediterranean Soil.</title>
        <authorList>
            <person name="Kozlowski J.A."/>
            <person name="Kits K.D."/>
            <person name="Stein L.Y."/>
        </authorList>
    </citation>
    <scope>NUCLEOTIDE SEQUENCE [LARGE SCALE GENOMIC DNA]</scope>
    <source>
        <strain evidence="8 10">Nm2</strain>
    </source>
</reference>
<dbReference type="STRING" id="44574.AAW31_17000"/>
<comment type="subcellular location">
    <subcellularLocation>
        <location evidence="7">Cell membrane</location>
        <topology evidence="7">Multi-pass membrane protein</topology>
    </subcellularLocation>
    <subcellularLocation>
        <location evidence="1">Membrane</location>
        <topology evidence="1">Multi-pass membrane protein</topology>
    </subcellularLocation>
</comment>
<dbReference type="InterPro" id="IPR039428">
    <property type="entry name" value="NUOK/Mnh_C1-like"/>
</dbReference>
<feature type="transmembrane region" description="Helical" evidence="7">
    <location>
        <begin position="6"/>
        <end position="24"/>
    </location>
</feature>
<evidence type="ECO:0000256" key="4">
    <source>
        <dbReference type="ARBA" id="ARBA00022692"/>
    </source>
</evidence>
<dbReference type="GO" id="GO:0030964">
    <property type="term" value="C:NADH dehydrogenase complex"/>
    <property type="evidence" value="ECO:0007669"/>
    <property type="project" value="TreeGrafter"/>
</dbReference>
<comment type="subunit">
    <text evidence="7">NDH-1 is composed of 14 different subunits. Subunits NuoA, H, J, K, L, M, N constitute the membrane sector of the complex.</text>
</comment>
<dbReference type="NCBIfam" id="NF004320">
    <property type="entry name" value="PRK05715.1-2"/>
    <property type="match status" value="1"/>
</dbReference>
<dbReference type="GO" id="GO:0048038">
    <property type="term" value="F:quinone binding"/>
    <property type="evidence" value="ECO:0007669"/>
    <property type="project" value="UniProtKB-KW"/>
</dbReference>
<dbReference type="AlphaFoldDB" id="A0A0F7KJX7"/>
<dbReference type="InterPro" id="IPR001133">
    <property type="entry name" value="NADH_UbQ_OxRdtase_chain4L/K"/>
</dbReference>
<evidence type="ECO:0000313" key="9">
    <source>
        <dbReference type="EMBL" id="TYP91273.1"/>
    </source>
</evidence>
<protein>
    <recommendedName>
        <fullName evidence="7">NADH-quinone oxidoreductase subunit K</fullName>
        <ecNumber evidence="7">7.1.1.-</ecNumber>
    </recommendedName>
    <alternativeName>
        <fullName evidence="7">NADH dehydrogenase I subunit K</fullName>
    </alternativeName>
    <alternativeName>
        <fullName evidence="7">NDH-1 subunit K</fullName>
    </alternativeName>
</protein>
<dbReference type="PANTHER" id="PTHR11434">
    <property type="entry name" value="NADH-UBIQUINONE OXIDOREDUCTASE SUBUNIT ND4L"/>
    <property type="match status" value="1"/>
</dbReference>
<keyword evidence="10" id="KW-1185">Reference proteome</keyword>
<dbReference type="PATRIC" id="fig|44574.3.peg.4096"/>
<dbReference type="RefSeq" id="WP_046851156.1">
    <property type="nucleotide sequence ID" value="NZ_CP011451.1"/>
</dbReference>
<dbReference type="KEGG" id="nco:AAW31_17000"/>
<dbReference type="EMBL" id="VNHT01000010">
    <property type="protein sequence ID" value="TYP91273.1"/>
    <property type="molecule type" value="Genomic_DNA"/>
</dbReference>
<sequence length="107" mass="11629">MIPLSHSLAIAALLFVLGLAVVLLRRELLFILIGLEVMLNGVALTAIAAGQYWGNADGQVLVIMLMTVTAAEVVVALILVWLAYDHYKAVRVETLTHLKDETERSSS</sequence>
<evidence type="ECO:0000313" key="8">
    <source>
        <dbReference type="EMBL" id="AKH39132.1"/>
    </source>
</evidence>
<keyword evidence="3 7" id="KW-0813">Transport</keyword>
<keyword evidence="7" id="KW-0874">Quinone</keyword>
<dbReference type="GO" id="GO:0042773">
    <property type="term" value="P:ATP synthesis coupled electron transport"/>
    <property type="evidence" value="ECO:0007669"/>
    <property type="project" value="InterPro"/>
</dbReference>
<dbReference type="GO" id="GO:0050136">
    <property type="term" value="F:NADH dehydrogenase (quinone) (non-electrogenic) activity"/>
    <property type="evidence" value="ECO:0007669"/>
    <property type="project" value="UniProtKB-UniRule"/>
</dbReference>
<proteinExistence type="inferred from homology"/>
<dbReference type="Gene3D" id="1.10.287.3510">
    <property type="match status" value="1"/>
</dbReference>
<dbReference type="HAMAP" id="MF_01456">
    <property type="entry name" value="NDH1_NuoK"/>
    <property type="match status" value="1"/>
</dbReference>
<evidence type="ECO:0000256" key="1">
    <source>
        <dbReference type="ARBA" id="ARBA00004141"/>
    </source>
</evidence>
<gene>
    <name evidence="7" type="primary">nuoK</name>
    <name evidence="8" type="ORF">AAW31_17000</name>
    <name evidence="9" type="ORF">BCL69_101044</name>
</gene>
<feature type="transmembrane region" description="Helical" evidence="7">
    <location>
        <begin position="29"/>
        <end position="54"/>
    </location>
</feature>
<evidence type="ECO:0000256" key="7">
    <source>
        <dbReference type="HAMAP-Rule" id="MF_01456"/>
    </source>
</evidence>
<comment type="catalytic activity">
    <reaction evidence="7">
        <text>a quinone + NADH + 5 H(+)(in) = a quinol + NAD(+) + 4 H(+)(out)</text>
        <dbReference type="Rhea" id="RHEA:57888"/>
        <dbReference type="ChEBI" id="CHEBI:15378"/>
        <dbReference type="ChEBI" id="CHEBI:24646"/>
        <dbReference type="ChEBI" id="CHEBI:57540"/>
        <dbReference type="ChEBI" id="CHEBI:57945"/>
        <dbReference type="ChEBI" id="CHEBI:132124"/>
    </reaction>
</comment>
<organism evidence="8 10">
    <name type="scientific">Nitrosomonas communis</name>
    <dbReference type="NCBI Taxonomy" id="44574"/>
    <lineage>
        <taxon>Bacteria</taxon>
        <taxon>Pseudomonadati</taxon>
        <taxon>Pseudomonadota</taxon>
        <taxon>Betaproteobacteria</taxon>
        <taxon>Nitrosomonadales</taxon>
        <taxon>Nitrosomonadaceae</taxon>
        <taxon>Nitrosomonas</taxon>
    </lineage>
</organism>
<reference evidence="9 11" key="3">
    <citation type="submission" date="2019-07" db="EMBL/GenBank/DDBJ databases">
        <title>Active sludge and wastewater microbial communities from Klosterneuburg, Austria.</title>
        <authorList>
            <person name="Wagner M."/>
        </authorList>
    </citation>
    <scope>NUCLEOTIDE SEQUENCE [LARGE SCALE GENOMIC DNA]</scope>
    <source>
        <strain evidence="9 11">Nm2</strain>
    </source>
</reference>
<keyword evidence="7" id="KW-1278">Translocase</keyword>
<evidence type="ECO:0000256" key="5">
    <source>
        <dbReference type="ARBA" id="ARBA00022989"/>
    </source>
</evidence>
<keyword evidence="4 7" id="KW-0812">Transmembrane</keyword>
<evidence type="ECO:0000313" key="11">
    <source>
        <dbReference type="Proteomes" id="UP000324176"/>
    </source>
</evidence>
<dbReference type="GO" id="GO:0005886">
    <property type="term" value="C:plasma membrane"/>
    <property type="evidence" value="ECO:0007669"/>
    <property type="project" value="UniProtKB-SubCell"/>
</dbReference>
<dbReference type="Pfam" id="PF00420">
    <property type="entry name" value="Oxidored_q2"/>
    <property type="match status" value="1"/>
</dbReference>
<keyword evidence="7" id="KW-0520">NAD</keyword>
<keyword evidence="6 7" id="KW-0472">Membrane</keyword>
<dbReference type="OrthoDB" id="9801357at2"/>
<evidence type="ECO:0000313" key="10">
    <source>
        <dbReference type="Proteomes" id="UP000034156"/>
    </source>
</evidence>
<dbReference type="Proteomes" id="UP000034156">
    <property type="component" value="Chromosome"/>
</dbReference>
<dbReference type="Proteomes" id="UP000324176">
    <property type="component" value="Unassembled WGS sequence"/>
</dbReference>
<accession>A0A0F7KJX7</accession>
<keyword evidence="5 7" id="KW-1133">Transmembrane helix</keyword>
<evidence type="ECO:0000256" key="3">
    <source>
        <dbReference type="ARBA" id="ARBA00022448"/>
    </source>
</evidence>
<dbReference type="PANTHER" id="PTHR11434:SF16">
    <property type="entry name" value="NADH-UBIQUINONE OXIDOREDUCTASE CHAIN 4L"/>
    <property type="match status" value="1"/>
</dbReference>
<evidence type="ECO:0000256" key="6">
    <source>
        <dbReference type="ARBA" id="ARBA00023136"/>
    </source>
</evidence>
<comment type="similarity">
    <text evidence="2 7">Belongs to the complex I subunit 4L family.</text>
</comment>
<keyword evidence="7" id="KW-0830">Ubiquinone</keyword>
<name>A0A0F7KJX7_9PROT</name>
<dbReference type="EC" id="7.1.1.-" evidence="7"/>
<evidence type="ECO:0000256" key="2">
    <source>
        <dbReference type="ARBA" id="ARBA00010519"/>
    </source>
</evidence>
<keyword evidence="7" id="KW-1003">Cell membrane</keyword>
<reference evidence="10" key="1">
    <citation type="submission" date="2015-05" db="EMBL/GenBank/DDBJ databases">
        <title>Draft genome of Nitrosomonas communis strain Nm2.</title>
        <authorList>
            <person name="Kozlowski J.A."/>
            <person name="Kits K.D."/>
            <person name="Stein L.Y."/>
        </authorList>
    </citation>
    <scope>NUCLEOTIDE SEQUENCE [LARGE SCALE GENOMIC DNA]</scope>
    <source>
        <strain evidence="10">Nm2</strain>
    </source>
</reference>
<dbReference type="EMBL" id="CP011451">
    <property type="protein sequence ID" value="AKH39132.1"/>
    <property type="molecule type" value="Genomic_DNA"/>
</dbReference>